<keyword evidence="5" id="KW-0378">Hydrolase</keyword>
<comment type="catalytic activity">
    <reaction evidence="1">
        <text>Hydrolyzes the link between N-acetylmuramoyl residues and L-amino acid residues in certain cell-wall glycopeptides.</text>
        <dbReference type="EC" id="3.5.1.28"/>
    </reaction>
</comment>
<dbReference type="Gene3D" id="3.40.80.10">
    <property type="entry name" value="Peptidoglycan recognition protein-like"/>
    <property type="match status" value="1"/>
</dbReference>
<dbReference type="InterPro" id="IPR036505">
    <property type="entry name" value="Amidase/PGRP_sf"/>
</dbReference>
<evidence type="ECO:0000256" key="3">
    <source>
        <dbReference type="ARBA" id="ARBA00022529"/>
    </source>
</evidence>
<dbReference type="SMART" id="SM00644">
    <property type="entry name" value="Ami_2"/>
    <property type="match status" value="1"/>
</dbReference>
<dbReference type="GO" id="GO:0009254">
    <property type="term" value="P:peptidoglycan turnover"/>
    <property type="evidence" value="ECO:0007669"/>
    <property type="project" value="TreeGrafter"/>
</dbReference>
<dbReference type="EC" id="3.5.1.28" evidence="2"/>
<dbReference type="SUPFAM" id="SSF55846">
    <property type="entry name" value="N-acetylmuramoyl-L-alanine amidase-like"/>
    <property type="match status" value="1"/>
</dbReference>
<evidence type="ECO:0000256" key="7">
    <source>
        <dbReference type="ARBA" id="ARBA00023287"/>
    </source>
</evidence>
<evidence type="ECO:0000256" key="8">
    <source>
        <dbReference type="ARBA" id="ARBA00023316"/>
    </source>
</evidence>
<organism evidence="10">
    <name type="scientific">uncultured Caudovirales phage</name>
    <dbReference type="NCBI Taxonomy" id="2100421"/>
    <lineage>
        <taxon>Viruses</taxon>
        <taxon>Duplodnaviria</taxon>
        <taxon>Heunggongvirae</taxon>
        <taxon>Uroviricota</taxon>
        <taxon>Caudoviricetes</taxon>
        <taxon>Peduoviridae</taxon>
        <taxon>Maltschvirus</taxon>
        <taxon>Maltschvirus maltsch</taxon>
    </lineage>
</organism>
<dbReference type="Pfam" id="PF01510">
    <property type="entry name" value="Amidase_2"/>
    <property type="match status" value="1"/>
</dbReference>
<accession>A0A2H4IZS3</accession>
<keyword evidence="6" id="KW-0749">Sporulation</keyword>
<dbReference type="GO" id="GO:0071555">
    <property type="term" value="P:cell wall organization"/>
    <property type="evidence" value="ECO:0007669"/>
    <property type="project" value="UniProtKB-KW"/>
</dbReference>
<gene>
    <name evidence="10" type="ORF">8F11_80</name>
</gene>
<dbReference type="GO" id="GO:0008745">
    <property type="term" value="F:N-acetylmuramoyl-L-alanine amidase activity"/>
    <property type="evidence" value="ECO:0007669"/>
    <property type="project" value="UniProtKB-EC"/>
</dbReference>
<evidence type="ECO:0000256" key="5">
    <source>
        <dbReference type="ARBA" id="ARBA00022801"/>
    </source>
</evidence>
<protein>
    <recommendedName>
        <fullName evidence="2">N-acetylmuramoyl-L-alanine amidase</fullName>
        <ecNumber evidence="2">3.5.1.28</ecNumber>
    </recommendedName>
</protein>
<name>A0A2H4IZS3_9CAUD</name>
<keyword evidence="7" id="KW-0178">Competence</keyword>
<dbReference type="GO" id="GO:0001897">
    <property type="term" value="P:symbiont-mediated cytolysis of host cell"/>
    <property type="evidence" value="ECO:0007669"/>
    <property type="project" value="UniProtKB-ARBA"/>
</dbReference>
<evidence type="ECO:0000256" key="2">
    <source>
        <dbReference type="ARBA" id="ARBA00011901"/>
    </source>
</evidence>
<keyword evidence="4" id="KW-0081">Bacteriolytic enzyme</keyword>
<dbReference type="GO" id="GO:0030435">
    <property type="term" value="P:sporulation resulting in formation of a cellular spore"/>
    <property type="evidence" value="ECO:0007669"/>
    <property type="project" value="UniProtKB-KW"/>
</dbReference>
<proteinExistence type="predicted"/>
<evidence type="ECO:0000256" key="1">
    <source>
        <dbReference type="ARBA" id="ARBA00001561"/>
    </source>
</evidence>
<dbReference type="CDD" id="cd06583">
    <property type="entry name" value="PGRP"/>
    <property type="match status" value="1"/>
</dbReference>
<evidence type="ECO:0000313" key="10">
    <source>
        <dbReference type="EMBL" id="ASN68115.1"/>
    </source>
</evidence>
<dbReference type="GO" id="GO:0030420">
    <property type="term" value="P:establishment of competence for transformation"/>
    <property type="evidence" value="ECO:0007669"/>
    <property type="project" value="UniProtKB-KW"/>
</dbReference>
<dbReference type="GO" id="GO:0009253">
    <property type="term" value="P:peptidoglycan catabolic process"/>
    <property type="evidence" value="ECO:0007669"/>
    <property type="project" value="InterPro"/>
</dbReference>
<dbReference type="InterPro" id="IPR051206">
    <property type="entry name" value="NAMLAA_amidase_2"/>
</dbReference>
<dbReference type="PANTHER" id="PTHR30417">
    <property type="entry name" value="N-ACETYLMURAMOYL-L-ALANINE AMIDASE AMID"/>
    <property type="match status" value="1"/>
</dbReference>
<dbReference type="EMBL" id="MF417871">
    <property type="protein sequence ID" value="ASN68115.1"/>
    <property type="molecule type" value="Genomic_DNA"/>
</dbReference>
<evidence type="ECO:0000256" key="4">
    <source>
        <dbReference type="ARBA" id="ARBA00022638"/>
    </source>
</evidence>
<feature type="domain" description="N-acetylmuramoyl-L-alanine amidase" evidence="9">
    <location>
        <begin position="15"/>
        <end position="156"/>
    </location>
</feature>
<evidence type="ECO:0000256" key="6">
    <source>
        <dbReference type="ARBA" id="ARBA00022969"/>
    </source>
</evidence>
<dbReference type="PANTHER" id="PTHR30417:SF11">
    <property type="entry name" value="N-ACETYLMURAMOYL-L-ALANINE AMIDASE XLYA"/>
    <property type="match status" value="1"/>
</dbReference>
<dbReference type="GO" id="GO:0042742">
    <property type="term" value="P:defense response to bacterium"/>
    <property type="evidence" value="ECO:0007669"/>
    <property type="project" value="UniProtKB-KW"/>
</dbReference>
<reference evidence="10" key="1">
    <citation type="submission" date="2017-06" db="EMBL/GenBank/DDBJ databases">
        <title>Novel phages from South African skin metaviromes.</title>
        <authorList>
            <person name="van Zyl L.J."/>
            <person name="Abrahams Y."/>
            <person name="Stander E.A."/>
            <person name="Kirby B.M."/>
            <person name="Clavaud C."/>
            <person name="Farcet C."/>
            <person name="Breton L."/>
            <person name="Trindade M.I."/>
        </authorList>
    </citation>
    <scope>NUCLEOTIDE SEQUENCE</scope>
</reference>
<keyword evidence="8" id="KW-0961">Cell wall biogenesis/degradation</keyword>
<keyword evidence="3" id="KW-0929">Antimicrobial</keyword>
<sequence length="214" mass="24020">MSYVYKQNLLASSKYPIKSPYSMTPQYITVHNTANDASAENEIRYMLSNGNQVSYHVAIDDKESIQAIPFNRNAWHCGDGQGKGNRQSIGIEICYSKSGGPRYVAAEENAVQYIAQLLKQYGWGIDRVKKHQDWNGKYCPHRILSENRWNSFLKRVEQAMKPNQPTIECAIDEGAKVFRVQSGAYKTQADAERAAQKALDAGAISYATIRGTSE</sequence>
<dbReference type="InterPro" id="IPR002502">
    <property type="entry name" value="Amidase_domain"/>
</dbReference>
<evidence type="ECO:0000259" key="9">
    <source>
        <dbReference type="SMART" id="SM00644"/>
    </source>
</evidence>